<dbReference type="InterPro" id="IPR013087">
    <property type="entry name" value="Znf_C2H2_type"/>
</dbReference>
<feature type="compositionally biased region" description="Polar residues" evidence="1">
    <location>
        <begin position="1304"/>
        <end position="1316"/>
    </location>
</feature>
<dbReference type="Proteomes" id="UP000578531">
    <property type="component" value="Unassembled WGS sequence"/>
</dbReference>
<feature type="compositionally biased region" description="Polar residues" evidence="1">
    <location>
        <begin position="1367"/>
        <end position="1376"/>
    </location>
</feature>
<organism evidence="3 4">
    <name type="scientific">Letharia columbiana</name>
    <dbReference type="NCBI Taxonomy" id="112416"/>
    <lineage>
        <taxon>Eukaryota</taxon>
        <taxon>Fungi</taxon>
        <taxon>Dikarya</taxon>
        <taxon>Ascomycota</taxon>
        <taxon>Pezizomycotina</taxon>
        <taxon>Lecanoromycetes</taxon>
        <taxon>OSLEUM clade</taxon>
        <taxon>Lecanoromycetidae</taxon>
        <taxon>Lecanorales</taxon>
        <taxon>Lecanorineae</taxon>
        <taxon>Parmeliaceae</taxon>
        <taxon>Letharia</taxon>
    </lineage>
</organism>
<proteinExistence type="predicted"/>
<feature type="compositionally biased region" description="Polar residues" evidence="1">
    <location>
        <begin position="264"/>
        <end position="280"/>
    </location>
</feature>
<dbReference type="SMART" id="SM00355">
    <property type="entry name" value="ZnF_C2H2"/>
    <property type="match status" value="3"/>
</dbReference>
<feature type="compositionally biased region" description="Low complexity" evidence="1">
    <location>
        <begin position="1333"/>
        <end position="1359"/>
    </location>
</feature>
<feature type="compositionally biased region" description="Polar residues" evidence="1">
    <location>
        <begin position="1193"/>
        <end position="1203"/>
    </location>
</feature>
<feature type="compositionally biased region" description="Low complexity" evidence="1">
    <location>
        <begin position="1123"/>
        <end position="1133"/>
    </location>
</feature>
<feature type="region of interest" description="Disordered" evidence="1">
    <location>
        <begin position="264"/>
        <end position="363"/>
    </location>
</feature>
<reference evidence="3 4" key="1">
    <citation type="journal article" date="2020" name="Genomics">
        <title>Complete, high-quality genomes from long-read metagenomic sequencing of two wolf lichen thalli reveals enigmatic genome architecture.</title>
        <authorList>
            <person name="McKenzie S.K."/>
            <person name="Walston R.F."/>
            <person name="Allen J.L."/>
        </authorList>
    </citation>
    <scope>NUCLEOTIDE SEQUENCE [LARGE SCALE GENOMIC DNA]</scope>
    <source>
        <strain evidence="3">WasteWater2</strain>
    </source>
</reference>
<feature type="compositionally biased region" description="Polar residues" evidence="1">
    <location>
        <begin position="155"/>
        <end position="174"/>
    </location>
</feature>
<dbReference type="RefSeq" id="XP_037165834.1">
    <property type="nucleotide sequence ID" value="XM_037307194.1"/>
</dbReference>
<accession>A0A8H6L5P8</accession>
<feature type="compositionally biased region" description="Acidic residues" evidence="1">
    <location>
        <begin position="456"/>
        <end position="467"/>
    </location>
</feature>
<feature type="compositionally biased region" description="Polar residues" evidence="1">
    <location>
        <begin position="49"/>
        <end position="66"/>
    </location>
</feature>
<keyword evidence="4" id="KW-1185">Reference proteome</keyword>
<protein>
    <recommendedName>
        <fullName evidence="2">C2H2-type domain-containing protein</fullName>
    </recommendedName>
</protein>
<dbReference type="InterPro" id="IPR058925">
    <property type="entry name" value="zf-C2H2_AcuF"/>
</dbReference>
<feature type="domain" description="C2H2-type" evidence="2">
    <location>
        <begin position="975"/>
        <end position="998"/>
    </location>
</feature>
<feature type="region of interest" description="Disordered" evidence="1">
    <location>
        <begin position="855"/>
        <end position="874"/>
    </location>
</feature>
<feature type="compositionally biased region" description="Basic residues" evidence="1">
    <location>
        <begin position="71"/>
        <end position="81"/>
    </location>
</feature>
<feature type="compositionally biased region" description="Basic and acidic residues" evidence="1">
    <location>
        <begin position="624"/>
        <end position="639"/>
    </location>
</feature>
<evidence type="ECO:0000256" key="1">
    <source>
        <dbReference type="SAM" id="MobiDB-lite"/>
    </source>
</evidence>
<feature type="region of interest" description="Disordered" evidence="1">
    <location>
        <begin position="1"/>
        <end position="109"/>
    </location>
</feature>
<feature type="compositionally biased region" description="Polar residues" evidence="1">
    <location>
        <begin position="83"/>
        <end position="97"/>
    </location>
</feature>
<dbReference type="Pfam" id="PF26082">
    <property type="entry name" value="zf-C2H2_AcuF"/>
    <property type="match status" value="1"/>
</dbReference>
<sequence>MSTTHSTSPTAGQSSHPVGFNQQTYYDPFFPSSPSEEQLVQIDGDHSPSHYSYQATSPPPHTSTAADASPRHSKTPPHHYNHLQLSSQTLPSNSFHSPDSPHSELESENPNAAHAFLSPNAYVSDNGYSGSSEHTTSPDFGSGFYLEDDFGLLENPNQDVGLNDPASFQNSHLPQDSADIDSPHNSNYTRTSLGAATLSSHLMSPVLTNSDAPGSRQATASPPAMEGGYAKHELFPGTMPPGYSINDMQQGNANQVQPISAVQQTTPTLTESSKGTSPDLSSAVPHVMRPPSPVVRIESYTRGDSPARGAALLGRSGSKRSRAGSASSHLAVQNDQDDYEEDDDMHSRGASIGGRSGLDPESRFKVSNIDLPNLRDQEENAQIAMKNTDVAEWLAGSEPGSEDAHDAAPRRPSQTNKRQRARSTGAQSLSHANLESFKASVVDAHIPGPGVLINEESGDEDEEDENEAASIDDSPPPTTALGEPVNDTPGEAKPGVYDELPNQPPLYRAKVWQDPLYDSSDPGIKTQPETANAAIMRFQERAGDIETLSRVATWGTRRLSESDLEGLFRHFTFNEKLAEKIKGKRERSSSFLQQAAAKLVPRRASMLKREESDASNQQAARPSPLEHSRNDSSGSRKDSLGIPQTPKGLQRMTSLGKRPKSPRINTGSAVAAMAFQAGALGAGGSVSATATSSPTGWPTPKNQLKRPRSRTDMNALGLQRPSSSNTDLGLAELWNKQGGPPLPSLASPVKNEDSYLSLQDAEDEDEEEGAEDAGVIMDLSIRPDTIVPTLDGFKSNIRQLNPRLPLFMFDRIAQEQLRRFKKLMDFKIKHAQALSIGKCQSGKHCTELGGEPTYLPSKSSGREPETTHTGFSVAGLGQSDEDVNALAEGIVTPAQFPPGVPMPPVKRLPAEFECSLCFKVKKFHKPSDWSKHVHEDVQPFTCTFASCAEPKSFKRKADWVRHENERHRQLEWWMCNMNDCAHKCYRKDNFVQHLVREHKLPEPKVKTTKNGKPAVRGPSSQKARVKHGDEEDSNDEIDQVWKLVEECRHETPKNPKDEACKFCGNICNSWKKLTVHLAKHMEQISMPVLGVVRQKEVTSETIISPIEQRVISQQNSISPTAQSPFTHTSSSSISPFGMPVGSVGELPTGFTAMTPQNSYFAGATEPQTMNYQQRVSPNTYPPPGHAQHLAASYAQQHRGSASGSPFPMPHSHAPLSHSQAPMSDYNSSFGASPAPQFNPVNASSSGFTHPQQAQPPTQSPENIHGGLKPPTSQPRAMPYDNGEGFQYVPQQQQAFSPIEGNAYQFGNATPSSYPQLQTSPQPPFTQHSPPPASYQQQTSPQPPYQQQRSPPSSYSQQQQHMGAPAPSYTTHQSSISGGLPMTYDQMGHMQGYPQGGHNAPSYNHQQQQQQQQRQQGYPYGQH</sequence>
<feature type="region of interest" description="Disordered" evidence="1">
    <location>
        <begin position="396"/>
        <end position="432"/>
    </location>
</feature>
<feature type="region of interest" description="Disordered" evidence="1">
    <location>
        <begin position="205"/>
        <end position="230"/>
    </location>
</feature>
<feature type="region of interest" description="Disordered" evidence="1">
    <location>
        <begin position="1004"/>
        <end position="1035"/>
    </location>
</feature>
<feature type="region of interest" description="Disordered" evidence="1">
    <location>
        <begin position="448"/>
        <end position="503"/>
    </location>
</feature>
<gene>
    <name evidence="3" type="ORF">HO173_005276</name>
</gene>
<dbReference type="OrthoDB" id="5315052at2759"/>
<feature type="region of interest" description="Disordered" evidence="1">
    <location>
        <begin position="155"/>
        <end position="190"/>
    </location>
</feature>
<feature type="region of interest" description="Disordered" evidence="1">
    <location>
        <begin position="683"/>
        <end position="709"/>
    </location>
</feature>
<dbReference type="GeneID" id="59286940"/>
<dbReference type="PANTHER" id="PTHR35391">
    <property type="entry name" value="C2H2-TYPE DOMAIN-CONTAINING PROTEIN-RELATED"/>
    <property type="match status" value="1"/>
</dbReference>
<feature type="region of interest" description="Disordered" evidence="1">
    <location>
        <begin position="1191"/>
        <end position="1284"/>
    </location>
</feature>
<comment type="caution">
    <text evidence="3">The sequence shown here is derived from an EMBL/GenBank/DDBJ whole genome shotgun (WGS) entry which is preliminary data.</text>
</comment>
<dbReference type="PROSITE" id="PS00028">
    <property type="entry name" value="ZINC_FINGER_C2H2_1"/>
    <property type="match status" value="1"/>
</dbReference>
<feature type="compositionally biased region" description="Polar residues" evidence="1">
    <location>
        <begin position="1"/>
        <end position="25"/>
    </location>
</feature>
<evidence type="ECO:0000313" key="4">
    <source>
        <dbReference type="Proteomes" id="UP000578531"/>
    </source>
</evidence>
<feature type="compositionally biased region" description="Low complexity" evidence="1">
    <location>
        <begin position="683"/>
        <end position="696"/>
    </location>
</feature>
<feature type="region of interest" description="Disordered" evidence="1">
    <location>
        <begin position="1301"/>
        <end position="1422"/>
    </location>
</feature>
<dbReference type="PANTHER" id="PTHR35391:SF3">
    <property type="entry name" value="FINGER DOMAIN PROTEIN, PUTATIVE (AFU_ORTHOLOGUE AFUA_8G04300)-RELATED"/>
    <property type="match status" value="1"/>
</dbReference>
<feature type="compositionally biased region" description="Pro residues" evidence="1">
    <location>
        <begin position="1320"/>
        <end position="1332"/>
    </location>
</feature>
<feature type="region of interest" description="Disordered" evidence="1">
    <location>
        <begin position="1114"/>
        <end position="1133"/>
    </location>
</feature>
<feature type="compositionally biased region" description="Low complexity" evidence="1">
    <location>
        <begin position="1405"/>
        <end position="1415"/>
    </location>
</feature>
<feature type="region of interest" description="Disordered" evidence="1">
    <location>
        <begin position="601"/>
        <end position="664"/>
    </location>
</feature>
<feature type="compositionally biased region" description="Polar residues" evidence="1">
    <location>
        <begin position="1238"/>
        <end position="1261"/>
    </location>
</feature>
<dbReference type="EMBL" id="JACCJC010000018">
    <property type="protein sequence ID" value="KAF6236495.1"/>
    <property type="molecule type" value="Genomic_DNA"/>
</dbReference>
<evidence type="ECO:0000259" key="2">
    <source>
        <dbReference type="PROSITE" id="PS00028"/>
    </source>
</evidence>
<evidence type="ECO:0000313" key="3">
    <source>
        <dbReference type="EMBL" id="KAF6236495.1"/>
    </source>
</evidence>
<feature type="compositionally biased region" description="Polar residues" evidence="1">
    <location>
        <begin position="1216"/>
        <end position="1230"/>
    </location>
</feature>
<feature type="compositionally biased region" description="Polar residues" evidence="1">
    <location>
        <begin position="412"/>
        <end position="432"/>
    </location>
</feature>
<feature type="compositionally biased region" description="Acidic residues" evidence="1">
    <location>
        <begin position="335"/>
        <end position="344"/>
    </location>
</feature>
<feature type="compositionally biased region" description="Polar residues" evidence="1">
    <location>
        <begin position="205"/>
        <end position="220"/>
    </location>
</feature>
<name>A0A8H6L5P8_9LECA</name>